<proteinExistence type="predicted"/>
<dbReference type="Proteomes" id="UP000070475">
    <property type="component" value="Unassembled WGS sequence"/>
</dbReference>
<sequence length="288" mass="31338">MRTIHIRRMMILSTVLLLGPILSTGCARIHDKSAAEVLHLVLAGMAGSDGVSFEGASSLMLDGKPVPKAALYYGGTVSDHNKVSLHTLLPDGGKPQTAAQAGGNKLKSSSAAASAYYTRLEKKNGQWTLLQQDSTASPDSPLPGLNPLRQLEDLEKHEIEVSEEAGGARGTRVLRIELSEPEAVRQLAAELEGQMEAIRPGKSGSEQKETGKEEDALQLLWAKKNNELQQKLKEVSVRTVYYLQVDTKRNLPKRLTCTRRVNDPANQGTTGGGAEEIYLTEVNFYGYR</sequence>
<dbReference type="AlphaFoldDB" id="A0A132UB74"/>
<keyword evidence="2" id="KW-1185">Reference proteome</keyword>
<name>A0A132UB74_9BACL</name>
<dbReference type="OrthoDB" id="2664142at2"/>
<reference evidence="1 2" key="1">
    <citation type="submission" date="2015-08" db="EMBL/GenBank/DDBJ databases">
        <title>Genomes of Paenibacillus riograndensis.</title>
        <authorList>
            <person name="Sant'Anna F.H."/>
            <person name="Souza R."/>
            <person name="Ambrosini A."/>
            <person name="Bach E."/>
            <person name="Fernandes G."/>
            <person name="Balsanelli E."/>
            <person name="Baura V.A."/>
            <person name="Pedrosa F.O."/>
            <person name="Souza E.M."/>
            <person name="Passaglia L."/>
        </authorList>
    </citation>
    <scope>NUCLEOTIDE SEQUENCE [LARGE SCALE GENOMIC DNA]</scope>
    <source>
        <strain evidence="1 2">CAS34</strain>
    </source>
</reference>
<protein>
    <submittedName>
        <fullName evidence="1">Uncharacterized protein</fullName>
    </submittedName>
</protein>
<comment type="caution">
    <text evidence="1">The sequence shown here is derived from an EMBL/GenBank/DDBJ whole genome shotgun (WGS) entry which is preliminary data.</text>
</comment>
<dbReference type="EMBL" id="LIRB01000093">
    <property type="protein sequence ID" value="KWX80772.1"/>
    <property type="molecule type" value="Genomic_DNA"/>
</dbReference>
<dbReference type="PROSITE" id="PS51257">
    <property type="entry name" value="PROKAR_LIPOPROTEIN"/>
    <property type="match status" value="1"/>
</dbReference>
<evidence type="ECO:0000313" key="2">
    <source>
        <dbReference type="Proteomes" id="UP000070475"/>
    </source>
</evidence>
<evidence type="ECO:0000313" key="1">
    <source>
        <dbReference type="EMBL" id="KWX80772.1"/>
    </source>
</evidence>
<accession>A0A132UB74</accession>
<dbReference type="PATRIC" id="fig|483937.3.peg.5611"/>
<organism evidence="1 2">
    <name type="scientific">Paenibacillus riograndensis</name>
    <dbReference type="NCBI Taxonomy" id="483937"/>
    <lineage>
        <taxon>Bacteria</taxon>
        <taxon>Bacillati</taxon>
        <taxon>Bacillota</taxon>
        <taxon>Bacilli</taxon>
        <taxon>Bacillales</taxon>
        <taxon>Paenibacillaceae</taxon>
        <taxon>Paenibacillus</taxon>
        <taxon>Paenibacillus sonchi group</taxon>
    </lineage>
</organism>
<dbReference type="RefSeq" id="WP_060819475.1">
    <property type="nucleotide sequence ID" value="NZ_LIRB01000093.1"/>
</dbReference>
<gene>
    <name evidence="1" type="ORF">AMQ84_02485</name>
</gene>